<dbReference type="InterPro" id="IPR003035">
    <property type="entry name" value="RWP-RK_dom"/>
</dbReference>
<comment type="caution">
    <text evidence="8">The sequence shown here is derived from an EMBL/GenBank/DDBJ whole genome shotgun (WGS) entry which is preliminary data.</text>
</comment>
<evidence type="ECO:0000256" key="2">
    <source>
        <dbReference type="ARBA" id="ARBA00023125"/>
    </source>
</evidence>
<feature type="compositionally biased region" description="Basic and acidic residues" evidence="5">
    <location>
        <begin position="516"/>
        <end position="533"/>
    </location>
</feature>
<feature type="domain" description="RWP-RK" evidence="6">
    <location>
        <begin position="455"/>
        <end position="540"/>
    </location>
</feature>
<dbReference type="Pfam" id="PF22922">
    <property type="entry name" value="GAF_NLP"/>
    <property type="match status" value="1"/>
</dbReference>
<dbReference type="GO" id="GO:0003700">
    <property type="term" value="F:DNA-binding transcription factor activity"/>
    <property type="evidence" value="ECO:0007669"/>
    <property type="project" value="InterPro"/>
</dbReference>
<keyword evidence="3" id="KW-0804">Transcription</keyword>
<dbReference type="AlphaFoldDB" id="A0A7J0DM36"/>
<dbReference type="PANTHER" id="PTHR32002">
    <property type="entry name" value="PROTEIN NLP8"/>
    <property type="match status" value="1"/>
</dbReference>
<evidence type="ECO:0000256" key="5">
    <source>
        <dbReference type="SAM" id="MobiDB-lite"/>
    </source>
</evidence>
<dbReference type="Proteomes" id="UP000585474">
    <property type="component" value="Unassembled WGS sequence"/>
</dbReference>
<keyword evidence="4" id="KW-0539">Nucleus</keyword>
<dbReference type="Pfam" id="PF00564">
    <property type="entry name" value="PB1"/>
    <property type="match status" value="1"/>
</dbReference>
<reference evidence="9" key="1">
    <citation type="submission" date="2019-07" db="EMBL/GenBank/DDBJ databases">
        <title>De Novo Assembly of kiwifruit Actinidia rufa.</title>
        <authorList>
            <person name="Sugita-Konishi S."/>
            <person name="Sato K."/>
            <person name="Mori E."/>
            <person name="Abe Y."/>
            <person name="Kisaki G."/>
            <person name="Hamano K."/>
            <person name="Suezawa K."/>
            <person name="Otani M."/>
            <person name="Fukuda T."/>
            <person name="Manabe T."/>
            <person name="Gomi K."/>
            <person name="Tabuchi M."/>
            <person name="Akimitsu K."/>
            <person name="Kataoka I."/>
        </authorList>
    </citation>
    <scope>NUCLEOTIDE SEQUENCE [LARGE SCALE GENOMIC DNA]</scope>
    <source>
        <strain evidence="9">cv. Fuchu</strain>
    </source>
</reference>
<dbReference type="InterPro" id="IPR055081">
    <property type="entry name" value="NLP1-9_GAF"/>
</dbReference>
<keyword evidence="9" id="KW-1185">Reference proteome</keyword>
<dbReference type="InterPro" id="IPR053793">
    <property type="entry name" value="PB1-like"/>
</dbReference>
<evidence type="ECO:0000313" key="9">
    <source>
        <dbReference type="Proteomes" id="UP000585474"/>
    </source>
</evidence>
<evidence type="ECO:0000256" key="4">
    <source>
        <dbReference type="ARBA" id="ARBA00023242"/>
    </source>
</evidence>
<organism evidence="8 9">
    <name type="scientific">Actinidia rufa</name>
    <dbReference type="NCBI Taxonomy" id="165716"/>
    <lineage>
        <taxon>Eukaryota</taxon>
        <taxon>Viridiplantae</taxon>
        <taxon>Streptophyta</taxon>
        <taxon>Embryophyta</taxon>
        <taxon>Tracheophyta</taxon>
        <taxon>Spermatophyta</taxon>
        <taxon>Magnoliopsida</taxon>
        <taxon>eudicotyledons</taxon>
        <taxon>Gunneridae</taxon>
        <taxon>Pentapetalae</taxon>
        <taxon>asterids</taxon>
        <taxon>Ericales</taxon>
        <taxon>Actinidiaceae</taxon>
        <taxon>Actinidia</taxon>
    </lineage>
</organism>
<sequence length="818" mass="94253">MGSIIFQEMAEPEIYWTKAHFKEHVHNELNWSRIGLDGIPRDGHPISDNDWHGNWNPYNWIFWSKKHDDSDPLMTLPYGKIKLALRNLLFYYRTKETLVQFWAATKTSDGRTLLTTKDQPFGLNRLSHRLCQYRMLCKDYKFYVDGRNGEEELGIPGRVYRSKCPECTPNVAYYSVKENPLRGRALFCGVRQSLTLPVIERSSQMCVGVMELVGEFCFWSFSHLVYAAFQGLGLEYLDSCEHYETREKNDNKAHKNAFVEIKRVLKLLCKIYKLRLALTWVLCGACKTLLLVEDLYMVRDDDDGTISDLDDFCMSRFGLPLRNWIRLVGRVFSSPNLLYYSDVTQLSMAEYPLAHFAREWRLKGCFTISLRSNYTGNDVYVLEIFLPANNKDQDPLSSLSKILETMKKEFKTFTLAYGEVMGKELSVEVIEFQHGQKRHYVHTLQVTGSLPSLEPLQNGGEIIQVDSSDHQSIHAEQCVIDVNHLQELGTKKTSVSISTFKRVCRQYGINRWPPRNVDKVRTPRPSHVDHQEEVPQLNSNLPSNKPQLFWLSPSSGLVELQQQVAKRLNLEAGSYHIKYKDEEDELILIACDEDLKDCIRTFRSPGSNAVVLHIDPISQVYHTVSYIDCFPASLRQYIRNVKDVASDGNCGFRAIAGLMGIGEEDGWVQVRRDLLTELNLHVDDYKRMYGGQQGIDELTHYLSWFNGRAGMDRWMTMPDMGHLIASRYNVVLYHLSNKQCLTFLPLRSLPIPATSRKEITIGFIFLFSDHPVPPVAGLWMQHRYPCAQGWDTAYNLRIQHFRKLVDSNVATTDVISVD</sequence>
<proteinExistence type="predicted"/>
<feature type="domain" description="PB1" evidence="7">
    <location>
        <begin position="534"/>
        <end position="617"/>
    </location>
</feature>
<dbReference type="PROSITE" id="PS51745">
    <property type="entry name" value="PB1"/>
    <property type="match status" value="1"/>
</dbReference>
<evidence type="ECO:0000313" key="8">
    <source>
        <dbReference type="EMBL" id="GFS38078.1"/>
    </source>
</evidence>
<dbReference type="PROSITE" id="PS51519">
    <property type="entry name" value="RWP_RK"/>
    <property type="match status" value="1"/>
</dbReference>
<dbReference type="GO" id="GO:0003677">
    <property type="term" value="F:DNA binding"/>
    <property type="evidence" value="ECO:0007669"/>
    <property type="project" value="UniProtKB-KW"/>
</dbReference>
<dbReference type="Pfam" id="PF02042">
    <property type="entry name" value="RWP-RK"/>
    <property type="match status" value="1"/>
</dbReference>
<dbReference type="SMART" id="SM00666">
    <property type="entry name" value="PB1"/>
    <property type="match status" value="1"/>
</dbReference>
<accession>A0A7J0DM36</accession>
<dbReference type="EMBL" id="BJWL01000300">
    <property type="protein sequence ID" value="GFS38078.1"/>
    <property type="molecule type" value="Genomic_DNA"/>
</dbReference>
<evidence type="ECO:0000256" key="1">
    <source>
        <dbReference type="ARBA" id="ARBA00023015"/>
    </source>
</evidence>
<dbReference type="InterPro" id="IPR045012">
    <property type="entry name" value="NLP"/>
</dbReference>
<dbReference type="OrthoDB" id="1261306at2759"/>
<keyword evidence="1" id="KW-0805">Transcription regulation</keyword>
<evidence type="ECO:0008006" key="10">
    <source>
        <dbReference type="Google" id="ProtNLM"/>
    </source>
</evidence>
<dbReference type="PANTHER" id="PTHR32002:SF62">
    <property type="entry name" value="PROTEIN NLP6-LIKE ISOFORM X1"/>
    <property type="match status" value="1"/>
</dbReference>
<dbReference type="SUPFAM" id="SSF54277">
    <property type="entry name" value="CAD &amp; PB1 domains"/>
    <property type="match status" value="1"/>
</dbReference>
<dbReference type="CDD" id="cd22744">
    <property type="entry name" value="OTU"/>
    <property type="match status" value="1"/>
</dbReference>
<dbReference type="Gene3D" id="3.10.20.90">
    <property type="entry name" value="Phosphatidylinositol 3-kinase Catalytic Subunit, Chain A, domain 1"/>
    <property type="match status" value="1"/>
</dbReference>
<feature type="region of interest" description="Disordered" evidence="5">
    <location>
        <begin position="515"/>
        <end position="538"/>
    </location>
</feature>
<dbReference type="InterPro" id="IPR000270">
    <property type="entry name" value="PB1_dom"/>
</dbReference>
<protein>
    <recommendedName>
        <fullName evidence="10">NIN like protein 7</fullName>
    </recommendedName>
</protein>
<name>A0A7J0DM36_9ERIC</name>
<evidence type="ECO:0000256" key="3">
    <source>
        <dbReference type="ARBA" id="ARBA00023163"/>
    </source>
</evidence>
<keyword evidence="2" id="KW-0238">DNA-binding</keyword>
<evidence type="ECO:0000259" key="6">
    <source>
        <dbReference type="PROSITE" id="PS51519"/>
    </source>
</evidence>
<gene>
    <name evidence="8" type="ORF">Acr_00g0055500</name>
</gene>
<evidence type="ECO:0000259" key="7">
    <source>
        <dbReference type="PROSITE" id="PS51745"/>
    </source>
</evidence>